<keyword evidence="2" id="KW-1133">Transmembrane helix</keyword>
<evidence type="ECO:0000313" key="5">
    <source>
        <dbReference type="EMBL" id="KAK3312773.1"/>
    </source>
</evidence>
<keyword evidence="2" id="KW-0472">Membrane</keyword>
<proteinExistence type="predicted"/>
<protein>
    <recommendedName>
        <fullName evidence="4">WSC domain-containing protein</fullName>
    </recommendedName>
</protein>
<dbReference type="AlphaFoldDB" id="A0AAE0HTS3"/>
<accession>A0AAE0HTS3</accession>
<evidence type="ECO:0000256" key="3">
    <source>
        <dbReference type="SAM" id="SignalP"/>
    </source>
</evidence>
<dbReference type="SMART" id="SM00321">
    <property type="entry name" value="WSC"/>
    <property type="match status" value="1"/>
</dbReference>
<organism evidence="5 6">
    <name type="scientific">Apodospora peruviana</name>
    <dbReference type="NCBI Taxonomy" id="516989"/>
    <lineage>
        <taxon>Eukaryota</taxon>
        <taxon>Fungi</taxon>
        <taxon>Dikarya</taxon>
        <taxon>Ascomycota</taxon>
        <taxon>Pezizomycotina</taxon>
        <taxon>Sordariomycetes</taxon>
        <taxon>Sordariomycetidae</taxon>
        <taxon>Sordariales</taxon>
        <taxon>Lasiosphaeriaceae</taxon>
        <taxon>Apodospora</taxon>
    </lineage>
</organism>
<feature type="signal peptide" evidence="3">
    <location>
        <begin position="1"/>
        <end position="17"/>
    </location>
</feature>
<keyword evidence="2" id="KW-0812">Transmembrane</keyword>
<reference evidence="5" key="2">
    <citation type="submission" date="2023-06" db="EMBL/GenBank/DDBJ databases">
        <authorList>
            <consortium name="Lawrence Berkeley National Laboratory"/>
            <person name="Haridas S."/>
            <person name="Hensen N."/>
            <person name="Bonometti L."/>
            <person name="Westerberg I."/>
            <person name="Brannstrom I.O."/>
            <person name="Guillou S."/>
            <person name="Cros-Aarteil S."/>
            <person name="Calhoun S."/>
            <person name="Kuo A."/>
            <person name="Mondo S."/>
            <person name="Pangilinan J."/>
            <person name="Riley R."/>
            <person name="Labutti K."/>
            <person name="Andreopoulos B."/>
            <person name="Lipzen A."/>
            <person name="Chen C."/>
            <person name="Yanf M."/>
            <person name="Daum C."/>
            <person name="Ng V."/>
            <person name="Clum A."/>
            <person name="Steindorff A."/>
            <person name="Ohm R."/>
            <person name="Martin F."/>
            <person name="Silar P."/>
            <person name="Natvig D."/>
            <person name="Lalanne C."/>
            <person name="Gautier V."/>
            <person name="Ament-Velasquez S.L."/>
            <person name="Kruys A."/>
            <person name="Hutchinson M.I."/>
            <person name="Powell A.J."/>
            <person name="Barry K."/>
            <person name="Miller A.N."/>
            <person name="Grigoriev I.V."/>
            <person name="Debuchy R."/>
            <person name="Gladieux P."/>
            <person name="Thoren M.H."/>
            <person name="Johannesson H."/>
        </authorList>
    </citation>
    <scope>NUCLEOTIDE SEQUENCE</scope>
    <source>
        <strain evidence="5">CBS 118394</strain>
    </source>
</reference>
<feature type="domain" description="WSC" evidence="4">
    <location>
        <begin position="46"/>
        <end position="137"/>
    </location>
</feature>
<keyword evidence="6" id="KW-1185">Reference proteome</keyword>
<dbReference type="Proteomes" id="UP001283341">
    <property type="component" value="Unassembled WGS sequence"/>
</dbReference>
<sequence>MKSLAFIAATLLATADALTPSKILRGRATAAKQPLQHPSQPPQLKTITVQGCFSSSGDMVRNSTLEFNSSGKCAKDICNEQMGLPVAATMGGNECWCGKTYPPVNTRTNDTACDIGCTGYDLEACGGVMMWTVYNTGLSVAVKSSGGDSAKQDDGESSSKTSAPTEVVTKPAETVIISNPAEQDKKSGTNTAGIAAGVVVAVVVLAAAAGGVFFFFRRRKNREIEEEHRRNAAVNSFMGKPPSSSGMSITDARLDPVMAQRRMSDGSIADNQDYSRKILRVTNA</sequence>
<feature type="transmembrane region" description="Helical" evidence="2">
    <location>
        <begin position="192"/>
        <end position="216"/>
    </location>
</feature>
<reference evidence="5" key="1">
    <citation type="journal article" date="2023" name="Mol. Phylogenet. Evol.">
        <title>Genome-scale phylogeny and comparative genomics of the fungal order Sordariales.</title>
        <authorList>
            <person name="Hensen N."/>
            <person name="Bonometti L."/>
            <person name="Westerberg I."/>
            <person name="Brannstrom I.O."/>
            <person name="Guillou S."/>
            <person name="Cros-Aarteil S."/>
            <person name="Calhoun S."/>
            <person name="Haridas S."/>
            <person name="Kuo A."/>
            <person name="Mondo S."/>
            <person name="Pangilinan J."/>
            <person name="Riley R."/>
            <person name="LaButti K."/>
            <person name="Andreopoulos B."/>
            <person name="Lipzen A."/>
            <person name="Chen C."/>
            <person name="Yan M."/>
            <person name="Daum C."/>
            <person name="Ng V."/>
            <person name="Clum A."/>
            <person name="Steindorff A."/>
            <person name="Ohm R.A."/>
            <person name="Martin F."/>
            <person name="Silar P."/>
            <person name="Natvig D.O."/>
            <person name="Lalanne C."/>
            <person name="Gautier V."/>
            <person name="Ament-Velasquez S.L."/>
            <person name="Kruys A."/>
            <person name="Hutchinson M.I."/>
            <person name="Powell A.J."/>
            <person name="Barry K."/>
            <person name="Miller A.N."/>
            <person name="Grigoriev I.V."/>
            <person name="Debuchy R."/>
            <person name="Gladieux P."/>
            <person name="Hiltunen Thoren M."/>
            <person name="Johannesson H."/>
        </authorList>
    </citation>
    <scope>NUCLEOTIDE SEQUENCE</scope>
    <source>
        <strain evidence="5">CBS 118394</strain>
    </source>
</reference>
<keyword evidence="3" id="KW-0732">Signal</keyword>
<feature type="chain" id="PRO_5042129830" description="WSC domain-containing protein" evidence="3">
    <location>
        <begin position="18"/>
        <end position="284"/>
    </location>
</feature>
<comment type="caution">
    <text evidence="5">The sequence shown here is derived from an EMBL/GenBank/DDBJ whole genome shotgun (WGS) entry which is preliminary data.</text>
</comment>
<evidence type="ECO:0000259" key="4">
    <source>
        <dbReference type="PROSITE" id="PS51212"/>
    </source>
</evidence>
<evidence type="ECO:0000256" key="1">
    <source>
        <dbReference type="SAM" id="MobiDB-lite"/>
    </source>
</evidence>
<evidence type="ECO:0000256" key="2">
    <source>
        <dbReference type="SAM" id="Phobius"/>
    </source>
</evidence>
<feature type="region of interest" description="Disordered" evidence="1">
    <location>
        <begin position="145"/>
        <end position="167"/>
    </location>
</feature>
<evidence type="ECO:0000313" key="6">
    <source>
        <dbReference type="Proteomes" id="UP001283341"/>
    </source>
</evidence>
<dbReference type="EMBL" id="JAUEDM010000008">
    <property type="protein sequence ID" value="KAK3312773.1"/>
    <property type="molecule type" value="Genomic_DNA"/>
</dbReference>
<gene>
    <name evidence="5" type="ORF">B0H66DRAFT_607830</name>
</gene>
<dbReference type="PROSITE" id="PS51212">
    <property type="entry name" value="WSC"/>
    <property type="match status" value="1"/>
</dbReference>
<dbReference type="Pfam" id="PF01822">
    <property type="entry name" value="WSC"/>
    <property type="match status" value="1"/>
</dbReference>
<name>A0AAE0HTS3_9PEZI</name>
<dbReference type="InterPro" id="IPR002889">
    <property type="entry name" value="WSC_carb-bd"/>
</dbReference>